<feature type="non-terminal residue" evidence="2">
    <location>
        <position position="395"/>
    </location>
</feature>
<organism evidence="2">
    <name type="scientific">uncultured Gemmatimonadota bacterium</name>
    <dbReference type="NCBI Taxonomy" id="203437"/>
    <lineage>
        <taxon>Bacteria</taxon>
        <taxon>Pseudomonadati</taxon>
        <taxon>Gemmatimonadota</taxon>
        <taxon>environmental samples</taxon>
    </lineage>
</organism>
<dbReference type="AlphaFoldDB" id="A0A6J4L017"/>
<gene>
    <name evidence="2" type="ORF">AVDCRST_MAG89-1499</name>
</gene>
<sequence length="395" mass="42831">DRRPSPHPRARSRRDPAGRLAGERAAHRPPRGSPEHATGGHHLSRGLVQRLEPRLAGVSADARRLRGVRHHLARGPARPRRLQVHPGLVGRGGERQHRGGCPQPALRRAGHGACDVRRIGGRVARRQPASHEAVHGERVRDGARHGVRHPAAGAHTAGVDLPAARLRHDDEDVSRAVHARCAERVRRRHQLRGRVGRGRDARQPACRGRLGGHRGGGGQRGAAADGRVFAVDASPPRRRRGRRVRRFPGEHAQAVHRRALPHPSGPVEHGRGGEQHGRADLVVRGAEASGRVRPRGRVLARVLVQRAELRLCPRGASARGRALLHGDGRARGRRAAGVRERPPAHGGYARGRGVPRREPGRRLRAGGRDALRGILAARVSGGVPLDVRRGNRLSV</sequence>
<accession>A0A6J4L017</accession>
<feature type="non-terminal residue" evidence="2">
    <location>
        <position position="1"/>
    </location>
</feature>
<feature type="region of interest" description="Disordered" evidence="1">
    <location>
        <begin position="83"/>
        <end position="108"/>
    </location>
</feature>
<feature type="compositionally biased region" description="Basic residues" evidence="1">
    <location>
        <begin position="1"/>
        <end position="12"/>
    </location>
</feature>
<proteinExistence type="predicted"/>
<protein>
    <submittedName>
        <fullName evidence="2">Putative esterase</fullName>
    </submittedName>
</protein>
<evidence type="ECO:0000256" key="1">
    <source>
        <dbReference type="SAM" id="MobiDB-lite"/>
    </source>
</evidence>
<feature type="region of interest" description="Disordered" evidence="1">
    <location>
        <begin position="190"/>
        <end position="224"/>
    </location>
</feature>
<name>A0A6J4L017_9BACT</name>
<feature type="compositionally biased region" description="Basic and acidic residues" evidence="1">
    <location>
        <begin position="13"/>
        <end position="26"/>
    </location>
</feature>
<feature type="region of interest" description="Disordered" evidence="1">
    <location>
        <begin position="327"/>
        <end position="363"/>
    </location>
</feature>
<reference evidence="2" key="1">
    <citation type="submission" date="2020-02" db="EMBL/GenBank/DDBJ databases">
        <authorList>
            <person name="Meier V. D."/>
        </authorList>
    </citation>
    <scope>NUCLEOTIDE SEQUENCE</scope>
    <source>
        <strain evidence="2">AVDCRST_MAG89</strain>
    </source>
</reference>
<feature type="region of interest" description="Disordered" evidence="1">
    <location>
        <begin position="1"/>
        <end position="45"/>
    </location>
</feature>
<dbReference type="EMBL" id="CADCTV010000328">
    <property type="protein sequence ID" value="CAA9317868.1"/>
    <property type="molecule type" value="Genomic_DNA"/>
</dbReference>
<evidence type="ECO:0000313" key="2">
    <source>
        <dbReference type="EMBL" id="CAA9317868.1"/>
    </source>
</evidence>